<evidence type="ECO:0000313" key="2">
    <source>
        <dbReference type="EMBL" id="GAQ19280.1"/>
    </source>
</evidence>
<feature type="region of interest" description="Disordered" evidence="1">
    <location>
        <begin position="201"/>
        <end position="233"/>
    </location>
</feature>
<comment type="caution">
    <text evidence="2">The sequence shown here is derived from an EMBL/GenBank/DDBJ whole genome shotgun (WGS) entry which is preliminary data.</text>
</comment>
<reference evidence="3" key="1">
    <citation type="submission" date="2015-07" db="EMBL/GenBank/DDBJ databases">
        <title>Draft Genome Sequence of Oceanobacillus picturae Heshi-B3 that Was Isolated from Fermented Rice Bran with Aging Salted Mackerel, Which Was Named Heshiko as Traditional Fermented Seafood in Japan.</title>
        <authorList>
            <person name="Akuzawa S."/>
            <person name="Nakagawa J."/>
            <person name="Kanekatsu T."/>
            <person name="Kanesaki Y."/>
            <person name="Suzuki T."/>
        </authorList>
    </citation>
    <scope>NUCLEOTIDE SEQUENCE [LARGE SCALE GENOMIC DNA]</scope>
    <source>
        <strain evidence="3">Heshi-B3</strain>
    </source>
</reference>
<dbReference type="AlphaFoldDB" id="A0A0U9HB45"/>
<evidence type="ECO:0000313" key="3">
    <source>
        <dbReference type="Proteomes" id="UP000052946"/>
    </source>
</evidence>
<gene>
    <name evidence="2" type="ORF">OPHB3_3242</name>
</gene>
<feature type="region of interest" description="Disordered" evidence="1">
    <location>
        <begin position="150"/>
        <end position="173"/>
    </location>
</feature>
<dbReference type="Proteomes" id="UP000052946">
    <property type="component" value="Unassembled WGS sequence"/>
</dbReference>
<organism evidence="2 3">
    <name type="scientific">Oceanobacillus picturae</name>
    <dbReference type="NCBI Taxonomy" id="171693"/>
    <lineage>
        <taxon>Bacteria</taxon>
        <taxon>Bacillati</taxon>
        <taxon>Bacillota</taxon>
        <taxon>Bacilli</taxon>
        <taxon>Bacillales</taxon>
        <taxon>Bacillaceae</taxon>
        <taxon>Oceanobacillus</taxon>
    </lineage>
</organism>
<reference evidence="2 3" key="2">
    <citation type="journal article" date="2016" name="Genome Announc.">
        <title>Draft Genome Sequence of Oceanobacillus picturae Heshi-B3, Isolated from Fermented Rice Bran in a Traditional Japanese Seafood Dish.</title>
        <authorList>
            <person name="Akuzawa S."/>
            <person name="Nagaoka J."/>
            <person name="Kanekatsu M."/>
            <person name="Kanesaki Y."/>
            <person name="Suzuki T."/>
        </authorList>
    </citation>
    <scope>NUCLEOTIDE SEQUENCE [LARGE SCALE GENOMIC DNA]</scope>
    <source>
        <strain evidence="2 3">Heshi-B3</strain>
    </source>
</reference>
<proteinExistence type="predicted"/>
<sequence length="233" mass="24151">MGFFRVAGKGAGSLFGTVVGGSIKFAGDLTGSKFIEEVGDGVKSASKFAGDSVGQAADGVWNTASGMIQKDDDKINRGVDDLGSSVGRTAKGIGTTIKNTAEQSYNAYDGFKSGDTQRAKESLKGIGKTAAIGMLAVGVVDIADGIEGSESSATQVSSGETAPQMTSEESSSINTQYHNVDAHYVEGYTRTDGTYVEGYWRDGDGDTSVNRTVEEGGGYIRSNPDGNFTSNID</sequence>
<dbReference type="EMBL" id="BBXV01000042">
    <property type="protein sequence ID" value="GAQ19280.1"/>
    <property type="molecule type" value="Genomic_DNA"/>
</dbReference>
<name>A0A0U9HB45_9BACI</name>
<feature type="compositionally biased region" description="Polar residues" evidence="1">
    <location>
        <begin position="224"/>
        <end position="233"/>
    </location>
</feature>
<dbReference type="RefSeq" id="WP_058950990.1">
    <property type="nucleotide sequence ID" value="NZ_BBXV01000042.1"/>
</dbReference>
<protein>
    <submittedName>
        <fullName evidence="2">Uncharacterized protein</fullName>
    </submittedName>
</protein>
<evidence type="ECO:0000256" key="1">
    <source>
        <dbReference type="SAM" id="MobiDB-lite"/>
    </source>
</evidence>
<dbReference type="OrthoDB" id="2186822at2"/>
<accession>A0A0U9HB45</accession>